<gene>
    <name evidence="1" type="ORF">B193_3935</name>
</gene>
<dbReference type="AlphaFoldDB" id="K6FFI7"/>
<name>K6FFI7_9BACT</name>
<accession>K6FFI7</accession>
<sequence length="87" mass="9371">MTKSYLLFKCGAAGRTPLATFTADNVDEAREAPTWLKRKHPDMAGLRLAEGEFFEIIEKDVCDPADWDAAVSAMAQGQGRPAGTPGT</sequence>
<proteinExistence type="predicted"/>
<evidence type="ECO:0000313" key="1">
    <source>
        <dbReference type="EMBL" id="EKO37392.1"/>
    </source>
</evidence>
<dbReference type="PATRIC" id="fig|1206767.3.peg.3828"/>
<dbReference type="Proteomes" id="UP000006272">
    <property type="component" value="Unassembled WGS sequence"/>
</dbReference>
<dbReference type="EMBL" id="ALAO01000440">
    <property type="protein sequence ID" value="EKO37392.1"/>
    <property type="molecule type" value="Genomic_DNA"/>
</dbReference>
<organism evidence="1 2">
    <name type="scientific">Solidesulfovibrio magneticus str. Maddingley MBC34</name>
    <dbReference type="NCBI Taxonomy" id="1206767"/>
    <lineage>
        <taxon>Bacteria</taxon>
        <taxon>Pseudomonadati</taxon>
        <taxon>Thermodesulfobacteriota</taxon>
        <taxon>Desulfovibrionia</taxon>
        <taxon>Desulfovibrionales</taxon>
        <taxon>Desulfovibrionaceae</taxon>
        <taxon>Solidesulfovibrio</taxon>
    </lineage>
</organism>
<protein>
    <submittedName>
        <fullName evidence="1">Uncharacterized protein</fullName>
    </submittedName>
</protein>
<evidence type="ECO:0000313" key="2">
    <source>
        <dbReference type="Proteomes" id="UP000006272"/>
    </source>
</evidence>
<reference evidence="1 2" key="1">
    <citation type="submission" date="2012-07" db="EMBL/GenBank/DDBJ databases">
        <title>Draft genome sequence of Desulfovibrio magneticus str. Maddingley MBC34 obtained from a metagenomic sequence of a methanogenic enrichment isolated from coal-seam formation water in Victoria, Australia.</title>
        <authorList>
            <person name="Greenfield P."/>
            <person name="Hendry P."/>
            <person name="Li D."/>
            <person name="Rosewarne C.P."/>
            <person name="Tran-Dinh N."/>
            <person name="Elbourne L.D.H."/>
            <person name="Paulsen I.T."/>
            <person name="Midgley D.J."/>
        </authorList>
    </citation>
    <scope>NUCLEOTIDE SEQUENCE [LARGE SCALE GENOMIC DNA]</scope>
    <source>
        <strain evidence="2">Maddingley MBC34</strain>
    </source>
</reference>
<comment type="caution">
    <text evidence="1">The sequence shown here is derived from an EMBL/GenBank/DDBJ whole genome shotgun (WGS) entry which is preliminary data.</text>
</comment>